<comment type="similarity">
    <text evidence="1">Belongs to the CFA/CMAS family.</text>
</comment>
<dbReference type="Pfam" id="PF02353">
    <property type="entry name" value="CMAS"/>
    <property type="match status" value="1"/>
</dbReference>
<keyword evidence="8" id="KW-1185">Reference proteome</keyword>
<name>A0A2J6RWA4_HYAVF</name>
<dbReference type="Gene3D" id="3.40.50.150">
    <property type="entry name" value="Vaccinia Virus protein VP39"/>
    <property type="match status" value="1"/>
</dbReference>
<evidence type="ECO:0000256" key="1">
    <source>
        <dbReference type="ARBA" id="ARBA00010815"/>
    </source>
</evidence>
<dbReference type="PIRSF" id="PIRSF003085">
    <property type="entry name" value="CMAS"/>
    <property type="match status" value="1"/>
</dbReference>
<reference evidence="7 8" key="1">
    <citation type="submission" date="2016-04" db="EMBL/GenBank/DDBJ databases">
        <title>A degradative enzymes factory behind the ericoid mycorrhizal symbiosis.</title>
        <authorList>
            <consortium name="DOE Joint Genome Institute"/>
            <person name="Martino E."/>
            <person name="Morin E."/>
            <person name="Grelet G."/>
            <person name="Kuo A."/>
            <person name="Kohler A."/>
            <person name="Daghino S."/>
            <person name="Barry K."/>
            <person name="Choi C."/>
            <person name="Cichocki N."/>
            <person name="Clum A."/>
            <person name="Copeland A."/>
            <person name="Hainaut M."/>
            <person name="Haridas S."/>
            <person name="Labutti K."/>
            <person name="Lindquist E."/>
            <person name="Lipzen A."/>
            <person name="Khouja H.-R."/>
            <person name="Murat C."/>
            <person name="Ohm R."/>
            <person name="Olson A."/>
            <person name="Spatafora J."/>
            <person name="Veneault-Fourrey C."/>
            <person name="Henrissat B."/>
            <person name="Grigoriev I."/>
            <person name="Martin F."/>
            <person name="Perotto S."/>
        </authorList>
    </citation>
    <scope>NUCLEOTIDE SEQUENCE [LARGE SCALE GENOMIC DNA]</scope>
    <source>
        <strain evidence="7 8">F</strain>
    </source>
</reference>
<dbReference type="InterPro" id="IPR029063">
    <property type="entry name" value="SAM-dependent_MTases_sf"/>
</dbReference>
<dbReference type="AlphaFoldDB" id="A0A2J6RWA4"/>
<accession>A0A2J6RWA4</accession>
<dbReference type="SMART" id="SM00828">
    <property type="entry name" value="PKS_MT"/>
    <property type="match status" value="1"/>
</dbReference>
<feature type="domain" description="Polyketide synthase-like methyltransferase" evidence="6">
    <location>
        <begin position="114"/>
        <end position="424"/>
    </location>
</feature>
<dbReference type="PANTHER" id="PTHR43667:SF2">
    <property type="entry name" value="FATTY ACID C-METHYL TRANSFERASE"/>
    <property type="match status" value="1"/>
</dbReference>
<dbReference type="STRING" id="1149755.A0A2J6RWA4"/>
<keyword evidence="3" id="KW-0808">Transferase</keyword>
<dbReference type="InterPro" id="IPR003333">
    <property type="entry name" value="CMAS"/>
</dbReference>
<sequence>MISETWVQSYARTSVLEVFRRIQYGRLTVISKYRGEKEEPDVFGENSAQGPDMGRDVVVEFHSPKTWVRMCLAFDLGFAEAYMLQEVECENLVGLFSLYVANRDTLGFYGGSFLQQLLPRISRLLINPNNDVKHARLNASFHYDTSNDLFSGFLSQDMNYSSAIWFEDSNEPLESAQRRKVHSIIDKARISASDHILDIGCGWGDLAIEAVRKTGCRVTGLTLSGEQKELAEKRIKEAGLEDQITILLCDYRHPPKPDGGYDRIVSVEMLEHVGDKFMNQYFESISSLLKKEGGVLAIQGITMINPIHSKLSHVGGFLDKYIFPGGYLPTINQLLTSIHAGSQGTLEVETVQSIGPHYIKTLQCWREKFLRNWETIKQSFVAKHQHATEDDIEAFRRRWIYYFTYCEAGFRTRILGDYVVTAVRTPERELTGAVVY</sequence>
<evidence type="ECO:0000256" key="5">
    <source>
        <dbReference type="ARBA" id="ARBA00023098"/>
    </source>
</evidence>
<dbReference type="InterPro" id="IPR020803">
    <property type="entry name" value="MeTfrase_dom"/>
</dbReference>
<protein>
    <submittedName>
        <fullName evidence="7">Cyclopropane-fatty-acyl-phospholipid synthase</fullName>
    </submittedName>
</protein>
<gene>
    <name evidence="7" type="ORF">L207DRAFT_457312</name>
</gene>
<dbReference type="Proteomes" id="UP000235786">
    <property type="component" value="Unassembled WGS sequence"/>
</dbReference>
<keyword evidence="5" id="KW-0443">Lipid metabolism</keyword>
<evidence type="ECO:0000256" key="3">
    <source>
        <dbReference type="ARBA" id="ARBA00022679"/>
    </source>
</evidence>
<dbReference type="OrthoDB" id="8300214at2759"/>
<organism evidence="7 8">
    <name type="scientific">Hyaloscypha variabilis (strain UAMH 11265 / GT02V1 / F)</name>
    <name type="common">Meliniomyces variabilis</name>
    <dbReference type="NCBI Taxonomy" id="1149755"/>
    <lineage>
        <taxon>Eukaryota</taxon>
        <taxon>Fungi</taxon>
        <taxon>Dikarya</taxon>
        <taxon>Ascomycota</taxon>
        <taxon>Pezizomycotina</taxon>
        <taxon>Leotiomycetes</taxon>
        <taxon>Helotiales</taxon>
        <taxon>Hyaloscyphaceae</taxon>
        <taxon>Hyaloscypha</taxon>
        <taxon>Hyaloscypha variabilis</taxon>
    </lineage>
</organism>
<dbReference type="CDD" id="cd02440">
    <property type="entry name" value="AdoMet_MTases"/>
    <property type="match status" value="1"/>
</dbReference>
<evidence type="ECO:0000313" key="8">
    <source>
        <dbReference type="Proteomes" id="UP000235786"/>
    </source>
</evidence>
<evidence type="ECO:0000313" key="7">
    <source>
        <dbReference type="EMBL" id="PMD42800.1"/>
    </source>
</evidence>
<dbReference type="GO" id="GO:0008168">
    <property type="term" value="F:methyltransferase activity"/>
    <property type="evidence" value="ECO:0007669"/>
    <property type="project" value="UniProtKB-KW"/>
</dbReference>
<dbReference type="GO" id="GO:0008610">
    <property type="term" value="P:lipid biosynthetic process"/>
    <property type="evidence" value="ECO:0007669"/>
    <property type="project" value="InterPro"/>
</dbReference>
<dbReference type="SUPFAM" id="SSF53335">
    <property type="entry name" value="S-adenosyl-L-methionine-dependent methyltransferases"/>
    <property type="match status" value="1"/>
</dbReference>
<evidence type="ECO:0000256" key="2">
    <source>
        <dbReference type="ARBA" id="ARBA00022603"/>
    </source>
</evidence>
<dbReference type="GO" id="GO:0032259">
    <property type="term" value="P:methylation"/>
    <property type="evidence" value="ECO:0007669"/>
    <property type="project" value="UniProtKB-KW"/>
</dbReference>
<dbReference type="InterPro" id="IPR050723">
    <property type="entry name" value="CFA/CMAS"/>
</dbReference>
<evidence type="ECO:0000256" key="4">
    <source>
        <dbReference type="ARBA" id="ARBA00022691"/>
    </source>
</evidence>
<keyword evidence="2" id="KW-0489">Methyltransferase</keyword>
<keyword evidence="4" id="KW-0949">S-adenosyl-L-methionine</keyword>
<evidence type="ECO:0000259" key="6">
    <source>
        <dbReference type="SMART" id="SM00828"/>
    </source>
</evidence>
<proteinExistence type="inferred from homology"/>
<dbReference type="PANTHER" id="PTHR43667">
    <property type="entry name" value="CYCLOPROPANE-FATTY-ACYL-PHOSPHOLIPID SYNTHASE"/>
    <property type="match status" value="1"/>
</dbReference>
<dbReference type="EMBL" id="KZ613943">
    <property type="protein sequence ID" value="PMD42800.1"/>
    <property type="molecule type" value="Genomic_DNA"/>
</dbReference>